<comment type="caution">
    <text evidence="2">The sequence shown here is derived from an EMBL/GenBank/DDBJ whole genome shotgun (WGS) entry which is preliminary data.</text>
</comment>
<dbReference type="PANTHER" id="PTHR36456">
    <property type="entry name" value="UPF0232 PROTEIN SCO3875"/>
    <property type="match status" value="1"/>
</dbReference>
<keyword evidence="3" id="KW-1185">Reference proteome</keyword>
<dbReference type="Proteomes" id="UP000729733">
    <property type="component" value="Unassembled WGS sequence"/>
</dbReference>
<evidence type="ECO:0000313" key="3">
    <source>
        <dbReference type="Proteomes" id="UP000729733"/>
    </source>
</evidence>
<dbReference type="PANTHER" id="PTHR36456:SF1">
    <property type="entry name" value="UPF0232 PROTEIN SCO3875"/>
    <property type="match status" value="1"/>
</dbReference>
<evidence type="ECO:0000256" key="1">
    <source>
        <dbReference type="SAM" id="MobiDB-lite"/>
    </source>
</evidence>
<proteinExistence type="predicted"/>
<dbReference type="EMBL" id="JADWDC010000008">
    <property type="protein sequence ID" value="MCC0176297.1"/>
    <property type="molecule type" value="Genomic_DNA"/>
</dbReference>
<dbReference type="Pfam" id="PF05258">
    <property type="entry name" value="DciA"/>
    <property type="match status" value="1"/>
</dbReference>
<organism evidence="2 3">
    <name type="scientific">Waterburya agarophytonicola KI4</name>
    <dbReference type="NCBI Taxonomy" id="2874699"/>
    <lineage>
        <taxon>Bacteria</taxon>
        <taxon>Bacillati</taxon>
        <taxon>Cyanobacteriota</taxon>
        <taxon>Cyanophyceae</taxon>
        <taxon>Pleurocapsales</taxon>
        <taxon>Hyellaceae</taxon>
        <taxon>Waterburya</taxon>
        <taxon>Waterburya agarophytonicola</taxon>
    </lineage>
</organism>
<feature type="region of interest" description="Disordered" evidence="1">
    <location>
        <begin position="114"/>
        <end position="147"/>
    </location>
</feature>
<name>A0A964BQ51_9CYAN</name>
<evidence type="ECO:0000313" key="2">
    <source>
        <dbReference type="EMBL" id="MCC0176297.1"/>
    </source>
</evidence>
<gene>
    <name evidence="2" type="ORF">I4641_04815</name>
</gene>
<feature type="compositionally biased region" description="Basic and acidic residues" evidence="1">
    <location>
        <begin position="133"/>
        <end position="147"/>
    </location>
</feature>
<protein>
    <submittedName>
        <fullName evidence="2">DUF721 domain-containing protein</fullName>
    </submittedName>
</protein>
<dbReference type="AlphaFoldDB" id="A0A964BQ51"/>
<dbReference type="InterPro" id="IPR007922">
    <property type="entry name" value="DciA-like"/>
</dbReference>
<sequence length="211" mass="24885">MHFHSVEKILTQLEQQPGWEKFRDYRQLLQCWHNTVNKNTAEHTRPLYINRQILWIATSSASRAQELSFQRYSLLKRLNKQLPFTLKDIRFSSSGWHQTAHQDRSTQILFEISQKQKSQKPKKNLMNSSFSENKLENTRDDHSPSEKAKIAAKRWLDTISQNRRKSSSLLSCPICNSPTPTGEIERWNSCYICIAQKRSREYRPPTFSDSK</sequence>
<dbReference type="RefSeq" id="WP_229639338.1">
    <property type="nucleotide sequence ID" value="NZ_JADWDC010000008.1"/>
</dbReference>
<accession>A0A964BQ51</accession>
<reference evidence="2" key="1">
    <citation type="journal article" date="2021" name="Antonie Van Leeuwenhoek">
        <title>Draft genome and description of Waterburya agarophytonicola gen. nov. sp. nov. (Pleurocapsales, Cyanobacteria): a seaweed symbiont.</title>
        <authorList>
            <person name="Bonthond G."/>
            <person name="Shalygin S."/>
            <person name="Bayer T."/>
            <person name="Weinberger F."/>
        </authorList>
    </citation>
    <scope>NUCLEOTIDE SEQUENCE</scope>
    <source>
        <strain evidence="2">KI4</strain>
    </source>
</reference>